<evidence type="ECO:0000256" key="14">
    <source>
        <dbReference type="ARBA" id="ARBA00023157"/>
    </source>
</evidence>
<dbReference type="PANTHER" id="PTHR24049:SF30">
    <property type="match status" value="1"/>
</dbReference>
<dbReference type="SUPFAM" id="SSF57184">
    <property type="entry name" value="Growth factor receptor domain"/>
    <property type="match status" value="2"/>
</dbReference>
<dbReference type="PROSITE" id="PS00010">
    <property type="entry name" value="ASX_HYDROXYL"/>
    <property type="match status" value="16"/>
</dbReference>
<feature type="domain" description="EGF-like" evidence="18">
    <location>
        <begin position="603"/>
        <end position="639"/>
    </location>
</feature>
<evidence type="ECO:0000256" key="7">
    <source>
        <dbReference type="ARBA" id="ARBA00022729"/>
    </source>
</evidence>
<dbReference type="FunFam" id="2.10.25.10:FF:000045">
    <property type="entry name" value="Slit guidance ligand 2"/>
    <property type="match status" value="1"/>
</dbReference>
<dbReference type="GO" id="GO:0007219">
    <property type="term" value="P:Notch signaling pathway"/>
    <property type="evidence" value="ECO:0007669"/>
    <property type="project" value="UniProtKB-KW"/>
</dbReference>
<feature type="disulfide bond" evidence="16">
    <location>
        <begin position="572"/>
        <end position="589"/>
    </location>
</feature>
<comment type="caution">
    <text evidence="19">The sequence shown here is derived from an EMBL/GenBank/DDBJ whole genome shotgun (WGS) entry which is preliminary data.</text>
</comment>
<feature type="disulfide bond" evidence="16">
    <location>
        <begin position="849"/>
        <end position="858"/>
    </location>
</feature>
<keyword evidence="5 16" id="KW-0245">EGF-like domain</keyword>
<comment type="subcellular location">
    <subcellularLocation>
        <location evidence="1">Membrane</location>
        <topology evidence="1">Single-pass type I membrane protein</topology>
    </subcellularLocation>
    <subcellularLocation>
        <location evidence="2">Secreted</location>
    </subcellularLocation>
</comment>
<feature type="disulfide bond" evidence="16">
    <location>
        <begin position="1017"/>
        <end position="1026"/>
    </location>
</feature>
<dbReference type="Gene3D" id="2.60.40.3510">
    <property type="match status" value="1"/>
</dbReference>
<evidence type="ECO:0000256" key="17">
    <source>
        <dbReference type="SAM" id="MobiDB-lite"/>
    </source>
</evidence>
<feature type="domain" description="EGF-like" evidence="18">
    <location>
        <begin position="298"/>
        <end position="334"/>
    </location>
</feature>
<evidence type="ECO:0000256" key="5">
    <source>
        <dbReference type="ARBA" id="ARBA00022536"/>
    </source>
</evidence>
<dbReference type="SMART" id="SM00181">
    <property type="entry name" value="EGF"/>
    <property type="match status" value="19"/>
</dbReference>
<feature type="disulfide bond" evidence="16">
    <location>
        <begin position="703"/>
        <end position="712"/>
    </location>
</feature>
<feature type="domain" description="EGF-like" evidence="18">
    <location>
        <begin position="525"/>
        <end position="561"/>
    </location>
</feature>
<organism evidence="19 20">
    <name type="scientific">Pomacea canaliculata</name>
    <name type="common">Golden apple snail</name>
    <dbReference type="NCBI Taxonomy" id="400727"/>
    <lineage>
        <taxon>Eukaryota</taxon>
        <taxon>Metazoa</taxon>
        <taxon>Spiralia</taxon>
        <taxon>Lophotrochozoa</taxon>
        <taxon>Mollusca</taxon>
        <taxon>Gastropoda</taxon>
        <taxon>Caenogastropoda</taxon>
        <taxon>Architaenioglossa</taxon>
        <taxon>Ampullarioidea</taxon>
        <taxon>Ampullariidae</taxon>
        <taxon>Pomacea</taxon>
    </lineage>
</organism>
<feature type="disulfide bond" evidence="16">
    <location>
        <begin position="741"/>
        <end position="750"/>
    </location>
</feature>
<feature type="domain" description="EGF-like" evidence="18">
    <location>
        <begin position="821"/>
        <end position="859"/>
    </location>
</feature>
<accession>A0A2T7NSA2</accession>
<evidence type="ECO:0000256" key="12">
    <source>
        <dbReference type="ARBA" id="ARBA00022989"/>
    </source>
</evidence>
<evidence type="ECO:0000256" key="11">
    <source>
        <dbReference type="ARBA" id="ARBA00022976"/>
    </source>
</evidence>
<feature type="disulfide bond" evidence="16">
    <location>
        <begin position="437"/>
        <end position="446"/>
    </location>
</feature>
<feature type="compositionally biased region" description="Polar residues" evidence="17">
    <location>
        <begin position="1"/>
        <end position="19"/>
    </location>
</feature>
<dbReference type="OrthoDB" id="283575at2759"/>
<feature type="disulfide bond" evidence="16">
    <location>
        <begin position="779"/>
        <end position="788"/>
    </location>
</feature>
<evidence type="ECO:0000256" key="15">
    <source>
        <dbReference type="ARBA" id="ARBA00023180"/>
    </source>
</evidence>
<dbReference type="InterPro" id="IPR000152">
    <property type="entry name" value="EGF-type_Asp/Asn_hydroxyl_site"/>
</dbReference>
<feature type="disulfide bond" evidence="16">
    <location>
        <begin position="629"/>
        <end position="638"/>
    </location>
</feature>
<dbReference type="GO" id="GO:0030154">
    <property type="term" value="P:cell differentiation"/>
    <property type="evidence" value="ECO:0007669"/>
    <property type="project" value="UniProtKB-KW"/>
</dbReference>
<dbReference type="Gene3D" id="2.10.25.10">
    <property type="entry name" value="Laminin"/>
    <property type="match status" value="18"/>
</dbReference>
<dbReference type="PRINTS" id="PR00010">
    <property type="entry name" value="EGFBLOOD"/>
</dbReference>
<feature type="domain" description="EGF-like" evidence="18">
    <location>
        <begin position="373"/>
        <end position="409"/>
    </location>
</feature>
<dbReference type="Proteomes" id="UP000245119">
    <property type="component" value="Linkage Group LG9"/>
</dbReference>
<feature type="domain" description="EGF-like" evidence="18">
    <location>
        <begin position="715"/>
        <end position="751"/>
    </location>
</feature>
<evidence type="ECO:0000256" key="6">
    <source>
        <dbReference type="ARBA" id="ARBA00022692"/>
    </source>
</evidence>
<dbReference type="SMART" id="SM00051">
    <property type="entry name" value="DSL"/>
    <property type="match status" value="1"/>
</dbReference>
<feature type="disulfide bond" evidence="16">
    <location>
        <begin position="937"/>
        <end position="946"/>
    </location>
</feature>
<dbReference type="GO" id="GO:0016020">
    <property type="term" value="C:membrane"/>
    <property type="evidence" value="ECO:0007669"/>
    <property type="project" value="UniProtKB-SubCell"/>
</dbReference>
<feature type="disulfide bond" evidence="16">
    <location>
        <begin position="286"/>
        <end position="295"/>
    </location>
</feature>
<evidence type="ECO:0000256" key="4">
    <source>
        <dbReference type="ARBA" id="ARBA00022525"/>
    </source>
</evidence>
<dbReference type="InterPro" id="IPR001774">
    <property type="entry name" value="DSL"/>
</dbReference>
<dbReference type="GO" id="GO:0005576">
    <property type="term" value="C:extracellular region"/>
    <property type="evidence" value="ECO:0007669"/>
    <property type="project" value="UniProtKB-SubCell"/>
</dbReference>
<feature type="disulfide bond" evidence="16">
    <location>
        <begin position="591"/>
        <end position="600"/>
    </location>
</feature>
<keyword evidence="7" id="KW-0732">Signal</keyword>
<feature type="domain" description="EGF-like" evidence="18">
    <location>
        <begin position="449"/>
        <end position="485"/>
    </location>
</feature>
<dbReference type="Gene3D" id="2.10.25.140">
    <property type="match status" value="1"/>
</dbReference>
<keyword evidence="8" id="KW-0677">Repeat</keyword>
<feature type="domain" description="EGF-like" evidence="18">
    <location>
        <begin position="1029"/>
        <end position="1061"/>
    </location>
</feature>
<dbReference type="SUPFAM" id="SSF57196">
    <property type="entry name" value="EGF/Laminin"/>
    <property type="match status" value="13"/>
</dbReference>
<evidence type="ECO:0000256" key="13">
    <source>
        <dbReference type="ARBA" id="ARBA00023136"/>
    </source>
</evidence>
<dbReference type="FunFam" id="2.10.25.10:FF:000173">
    <property type="entry name" value="Neurogenic locus notch protein 2"/>
    <property type="match status" value="2"/>
</dbReference>
<keyword evidence="3" id="KW-0217">Developmental protein</keyword>
<dbReference type="InterPro" id="IPR009030">
    <property type="entry name" value="Growth_fac_rcpt_cys_sf"/>
</dbReference>
<keyword evidence="12" id="KW-1133">Transmembrane helix</keyword>
<dbReference type="InterPro" id="IPR049883">
    <property type="entry name" value="NOTCH1_EGF-like"/>
</dbReference>
<sequence length="1380" mass="150329">MTSISLPNRQQCSKTSQDSIKTRGSLPTFREEDKYSEPVYLTGTMRLLVMAVLSFLAFLNVEGKAHLWIRFRRFDNPGGRGDNGHCCDGKFAICPSKCDHRFIICVDYKYGRSDTSSCPYGKVVSGEITDKDSITFDDDIGGIKNPMIFDFDSWPGRVLLKIGVWDVDDNGDDFVDFLKQDVDISPAKSMSEATVQRMTIRDRVTLRVDAMVFCGPDSYGPTCASTCLAKSESTSGYTCDPETGRKICNEGWTGGECDISVDECLVNKCESGSTCVDGHLDYTCVCSPGYAGRFCETNVNECLSYPCQNEGTCEDRVNGYMCQCKEGWTGDTCEVRDACLQALCYHNGVCFNVNQTYVCRCPEGFAGLTCEIDLDECVSSPCLNGGWCENVEGSFQCHCSPGWIGRLCEKDLNECDSSPCVQELECINLQNNFSCVCLPGYTGRLCEQDIDECINPPCVNGGTCTNLQPSYKCKCPAGFKGRNCEKDVDECALSVCRKGSTCINKPGTFLCQCAANFTGQLCETRLDTCVSQPCLNNGTCLDRGDGFQCACPNEWTGRACELPSDRCYQSPCANGATCRDLGRGQRRLCYCPVGWEGEFCEKDRNECEAPPCDNGGTCVNTPGSFFCACLKGWRGPLCQADVNECLDFRQMSEETLDSNSDLWRKNGEDQNLDNRTLSRETMEPICKNGGTCENVDGGFMCQCREGWLGPRCEDDVDECLTQPCRNGGQCRNYVGGFNCSCPDTWTGKVCETDVDECSGLPCPGHTECLNTPGGYSCVCPCGLKGEGCAEDMDECQGEVSVMGYGIQDKSCVGGFSLQCPPGSPCERGRMPCKNKATCENTFGAFVCRCTAGWSGLTCEVDIDECSDETDPGKFLNTSSSPVGTWDGFTATTVSQNASRNMANVTMNSETSSPGMTISPCRNGGVCQNLPGTFACLCPPDWTGRICEDDLNECLASPCRNGGTCLNQVPGYVCICPPSYSGRLCEAETETCDSGVCQNNATCIARDAQSGGGVQCICTRGWQGPHCDLDRDECLLQPCWKNGLCVNEEGSFRCQCPGNKCGSDTVPSPATSLPLWFNGNVGSSEILVIHAGINRFLEDYGGFRKDVTVSTNLQTQGGYDKEGNEITELSINITVENVTLSNEEVLEIMNRAPPAHLESYLPLPLYMGRMGKHRTSPRGQLFRLSWPRKRSDTSIMFMRNGVHGSGFDTTVDVDGFAVGRDAPEMESDPPPSTEEMFRGRDGPGSTPWSVEVSFPPDWEPVRSLSGYVTPAPAKNIVEEAGPRTSISSFLNWTSPPTEPEGRRSPVEIGLSSSFLDNFTLATVDDPQYSMPESPSLRTSRGFDNITYMTLPVGLNPTTSPRPAVSYESTLPPPPIIVPVVE</sequence>
<evidence type="ECO:0000256" key="3">
    <source>
        <dbReference type="ARBA" id="ARBA00022473"/>
    </source>
</evidence>
<dbReference type="Pfam" id="PF01414">
    <property type="entry name" value="DSL"/>
    <property type="match status" value="1"/>
</dbReference>
<dbReference type="Pfam" id="PF00008">
    <property type="entry name" value="EGF"/>
    <property type="match status" value="9"/>
</dbReference>
<dbReference type="PROSITE" id="PS01186">
    <property type="entry name" value="EGF_2"/>
    <property type="match status" value="11"/>
</dbReference>
<dbReference type="GO" id="GO:0005509">
    <property type="term" value="F:calcium ion binding"/>
    <property type="evidence" value="ECO:0007669"/>
    <property type="project" value="InterPro"/>
</dbReference>
<feature type="domain" description="EGF-like" evidence="18">
    <location>
        <begin position="949"/>
        <end position="985"/>
    </location>
</feature>
<evidence type="ECO:0000256" key="16">
    <source>
        <dbReference type="PROSITE-ProRule" id="PRU00076"/>
    </source>
</evidence>
<feature type="disulfide bond" evidence="16">
    <location>
        <begin position="975"/>
        <end position="984"/>
    </location>
</feature>
<dbReference type="PANTHER" id="PTHR24049">
    <property type="entry name" value="CRUMBS FAMILY MEMBER"/>
    <property type="match status" value="1"/>
</dbReference>
<evidence type="ECO:0000256" key="2">
    <source>
        <dbReference type="ARBA" id="ARBA00004613"/>
    </source>
</evidence>
<evidence type="ECO:0000256" key="9">
    <source>
        <dbReference type="ARBA" id="ARBA00022782"/>
    </source>
</evidence>
<evidence type="ECO:0000259" key="18">
    <source>
        <dbReference type="PROSITE" id="PS50026"/>
    </source>
</evidence>
<dbReference type="Pfam" id="PF07645">
    <property type="entry name" value="EGF_CA"/>
    <property type="match status" value="8"/>
</dbReference>
<proteinExistence type="predicted"/>
<feature type="disulfide bond" evidence="16">
    <location>
        <begin position="324"/>
        <end position="333"/>
    </location>
</feature>
<feature type="disulfide bond" evidence="16">
    <location>
        <begin position="399"/>
        <end position="408"/>
    </location>
</feature>
<dbReference type="FunFam" id="2.10.25.10:FF:000146">
    <property type="entry name" value="Putative neurogenic locus notch"/>
    <property type="match status" value="1"/>
</dbReference>
<feature type="domain" description="EGF-like" evidence="18">
    <location>
        <begin position="987"/>
        <end position="1027"/>
    </location>
</feature>
<feature type="disulfide bond" evidence="16">
    <location>
        <begin position="475"/>
        <end position="484"/>
    </location>
</feature>
<keyword evidence="6" id="KW-0812">Transmembrane</keyword>
<gene>
    <name evidence="19" type="ORF">C0Q70_14519</name>
</gene>
<feature type="domain" description="EGF-like" evidence="18">
    <location>
        <begin position="753"/>
        <end position="789"/>
    </location>
</feature>
<keyword evidence="20" id="KW-1185">Reference proteome</keyword>
<evidence type="ECO:0000256" key="10">
    <source>
        <dbReference type="ARBA" id="ARBA00022843"/>
    </source>
</evidence>
<feature type="disulfide bond" evidence="16">
    <location>
        <begin position="513"/>
        <end position="522"/>
    </location>
</feature>
<reference evidence="19 20" key="1">
    <citation type="submission" date="2018-04" db="EMBL/GenBank/DDBJ databases">
        <title>The genome of golden apple snail Pomacea canaliculata provides insight into stress tolerance and invasive adaptation.</title>
        <authorList>
            <person name="Liu C."/>
            <person name="Liu B."/>
            <person name="Ren Y."/>
            <person name="Zhang Y."/>
            <person name="Wang H."/>
            <person name="Li S."/>
            <person name="Jiang F."/>
            <person name="Yin L."/>
            <person name="Zhang G."/>
            <person name="Qian W."/>
            <person name="Fan W."/>
        </authorList>
    </citation>
    <scope>NUCLEOTIDE SEQUENCE [LARGE SCALE GENOMIC DNA]</scope>
    <source>
        <strain evidence="19">SZHN2017</strain>
        <tissue evidence="19">Muscle</tissue>
    </source>
</reference>
<dbReference type="FunFam" id="2.10.25.10:FF:000066">
    <property type="entry name" value="FAT atypical cadherin 4"/>
    <property type="match status" value="1"/>
</dbReference>
<dbReference type="STRING" id="400727.A0A2T7NSA2"/>
<dbReference type="InterPro" id="IPR001881">
    <property type="entry name" value="EGF-like_Ca-bd_dom"/>
</dbReference>
<feature type="region of interest" description="Disordered" evidence="17">
    <location>
        <begin position="1"/>
        <end position="24"/>
    </location>
</feature>
<dbReference type="FunFam" id="2.10.25.10:FF:000327">
    <property type="entry name" value="neurogenic locus notch homolog protein 4"/>
    <property type="match status" value="3"/>
</dbReference>
<dbReference type="EMBL" id="PZQS01000009">
    <property type="protein sequence ID" value="PVD24050.1"/>
    <property type="molecule type" value="Genomic_DNA"/>
</dbReference>
<dbReference type="InterPro" id="IPR000742">
    <property type="entry name" value="EGF"/>
</dbReference>
<dbReference type="FunFam" id="2.10.25.10:FF:000151">
    <property type="entry name" value="FAT atypical cadherin 4"/>
    <property type="match status" value="1"/>
</dbReference>
<dbReference type="InterPro" id="IPR018097">
    <property type="entry name" value="EGF_Ca-bd_CS"/>
</dbReference>
<feature type="domain" description="EGF-like" evidence="18">
    <location>
        <begin position="335"/>
        <end position="371"/>
    </location>
</feature>
<feature type="domain" description="EGF-like" evidence="18">
    <location>
        <begin position="260"/>
        <end position="296"/>
    </location>
</feature>
<feature type="disulfide bond" evidence="16">
    <location>
        <begin position="361"/>
        <end position="370"/>
    </location>
</feature>
<evidence type="ECO:0000256" key="1">
    <source>
        <dbReference type="ARBA" id="ARBA00004479"/>
    </source>
</evidence>
<dbReference type="PROSITE" id="PS01187">
    <property type="entry name" value="EGF_CA"/>
    <property type="match status" value="6"/>
</dbReference>
<dbReference type="FunFam" id="2.10.25.10:FF:000472">
    <property type="entry name" value="Uncharacterized protein, isoform A"/>
    <property type="match status" value="1"/>
</dbReference>
<dbReference type="PROSITE" id="PS50026">
    <property type="entry name" value="EGF_3"/>
    <property type="match status" value="18"/>
</dbReference>
<dbReference type="GO" id="GO:0007399">
    <property type="term" value="P:nervous system development"/>
    <property type="evidence" value="ECO:0007669"/>
    <property type="project" value="UniProtKB-ARBA"/>
</dbReference>
<feature type="domain" description="EGF-like" evidence="18">
    <location>
        <begin position="911"/>
        <end position="947"/>
    </location>
</feature>
<comment type="caution">
    <text evidence="16">Lacks conserved residue(s) required for the propagation of feature annotation.</text>
</comment>
<keyword evidence="4" id="KW-0964">Secreted</keyword>
<dbReference type="SMART" id="SM00179">
    <property type="entry name" value="EGF_CA"/>
    <property type="match status" value="16"/>
</dbReference>
<evidence type="ECO:0000313" key="20">
    <source>
        <dbReference type="Proteomes" id="UP000245119"/>
    </source>
</evidence>
<dbReference type="PROSITE" id="PS00022">
    <property type="entry name" value="EGF_1"/>
    <property type="match status" value="17"/>
</dbReference>
<evidence type="ECO:0000256" key="8">
    <source>
        <dbReference type="ARBA" id="ARBA00022737"/>
    </source>
</evidence>
<keyword evidence="9" id="KW-0221">Differentiation</keyword>
<keyword evidence="10" id="KW-0832">Ubl conjugation</keyword>
<dbReference type="FunFam" id="2.10.25.10:FF:000125">
    <property type="entry name" value="Neurogenic locus notch protein-like"/>
    <property type="match status" value="1"/>
</dbReference>
<feature type="region of interest" description="Disordered" evidence="17">
    <location>
        <begin position="1220"/>
        <end position="1245"/>
    </location>
</feature>
<feature type="domain" description="EGF-like" evidence="18">
    <location>
        <begin position="563"/>
        <end position="601"/>
    </location>
</feature>
<keyword evidence="11" id="KW-0914">Notch signaling pathway</keyword>
<keyword evidence="14 16" id="KW-1015">Disulfide bond</keyword>
<dbReference type="CDD" id="cd00054">
    <property type="entry name" value="EGF_CA"/>
    <property type="match status" value="16"/>
</dbReference>
<feature type="domain" description="EGF-like" evidence="18">
    <location>
        <begin position="411"/>
        <end position="447"/>
    </location>
</feature>
<keyword evidence="13" id="KW-0472">Membrane</keyword>
<feature type="domain" description="EGF-like" evidence="18">
    <location>
        <begin position="677"/>
        <end position="713"/>
    </location>
</feature>
<feature type="domain" description="EGF-like" evidence="18">
    <location>
        <begin position="487"/>
        <end position="523"/>
    </location>
</feature>
<name>A0A2T7NSA2_POMCA</name>
<dbReference type="FunFam" id="2.10.25.10:FF:000143">
    <property type="entry name" value="Protein crumbs 1"/>
    <property type="match status" value="2"/>
</dbReference>
<keyword evidence="15" id="KW-0325">Glycoprotein</keyword>
<protein>
    <recommendedName>
        <fullName evidence="18">EGF-like domain-containing protein</fullName>
    </recommendedName>
</protein>
<feature type="disulfide bond" evidence="16">
    <location>
        <begin position="551"/>
        <end position="560"/>
    </location>
</feature>
<dbReference type="InterPro" id="IPR051022">
    <property type="entry name" value="Notch_Cell-Fate_Det"/>
</dbReference>
<evidence type="ECO:0000313" key="19">
    <source>
        <dbReference type="EMBL" id="PVD24050.1"/>
    </source>
</evidence>